<protein>
    <recommendedName>
        <fullName evidence="4">Saposin B-type domain-containing protein</fullName>
    </recommendedName>
</protein>
<organism evidence="2 3">
    <name type="scientific">Steinernema carpocapsae</name>
    <name type="common">Entomopathogenic nematode</name>
    <dbReference type="NCBI Taxonomy" id="34508"/>
    <lineage>
        <taxon>Eukaryota</taxon>
        <taxon>Metazoa</taxon>
        <taxon>Ecdysozoa</taxon>
        <taxon>Nematoda</taxon>
        <taxon>Chromadorea</taxon>
        <taxon>Rhabditida</taxon>
        <taxon>Tylenchina</taxon>
        <taxon>Panagrolaimomorpha</taxon>
        <taxon>Strongyloidoidea</taxon>
        <taxon>Steinernematidae</taxon>
        <taxon>Steinernema</taxon>
    </lineage>
</organism>
<dbReference type="Proteomes" id="UP000298663">
    <property type="component" value="Unassembled WGS sequence"/>
</dbReference>
<sequence length="108" mass="11994">MKLLVAVAALLAVCSLAQAIAIPQEMQPLELRRSFKCRACGWLDDAVLVAEDLAGTALEHYLDNECNYLIFPINDVCKKIIKDVVGLVEKYGHKLDKPELCHKLLKAC</sequence>
<dbReference type="OrthoDB" id="10472229at2759"/>
<reference evidence="2 3" key="1">
    <citation type="journal article" date="2015" name="Genome Biol.">
        <title>Comparative genomics of Steinernema reveals deeply conserved gene regulatory networks.</title>
        <authorList>
            <person name="Dillman A.R."/>
            <person name="Macchietto M."/>
            <person name="Porter C.F."/>
            <person name="Rogers A."/>
            <person name="Williams B."/>
            <person name="Antoshechkin I."/>
            <person name="Lee M.M."/>
            <person name="Goodwin Z."/>
            <person name="Lu X."/>
            <person name="Lewis E.E."/>
            <person name="Goodrich-Blair H."/>
            <person name="Stock S.P."/>
            <person name="Adams B.J."/>
            <person name="Sternberg P.W."/>
            <person name="Mortazavi A."/>
        </authorList>
    </citation>
    <scope>NUCLEOTIDE SEQUENCE [LARGE SCALE GENOMIC DNA]</scope>
    <source>
        <strain evidence="2 3">ALL</strain>
    </source>
</reference>
<evidence type="ECO:0000256" key="1">
    <source>
        <dbReference type="SAM" id="SignalP"/>
    </source>
</evidence>
<evidence type="ECO:0008006" key="4">
    <source>
        <dbReference type="Google" id="ProtNLM"/>
    </source>
</evidence>
<dbReference type="AlphaFoldDB" id="A0A4U5MF01"/>
<keyword evidence="1" id="KW-0732">Signal</keyword>
<keyword evidence="3" id="KW-1185">Reference proteome</keyword>
<name>A0A4U5MF01_STECR</name>
<feature type="signal peptide" evidence="1">
    <location>
        <begin position="1"/>
        <end position="19"/>
    </location>
</feature>
<proteinExistence type="predicted"/>
<accession>A0A4U5MF01</accession>
<reference evidence="2 3" key="2">
    <citation type="journal article" date="2019" name="G3 (Bethesda)">
        <title>Hybrid Assembly of the Genome of the Entomopathogenic Nematode Steinernema carpocapsae Identifies the X-Chromosome.</title>
        <authorList>
            <person name="Serra L."/>
            <person name="Macchietto M."/>
            <person name="Macias-Munoz A."/>
            <person name="McGill C.J."/>
            <person name="Rodriguez I.M."/>
            <person name="Rodriguez B."/>
            <person name="Murad R."/>
            <person name="Mortazavi A."/>
        </authorList>
    </citation>
    <scope>NUCLEOTIDE SEQUENCE [LARGE SCALE GENOMIC DNA]</scope>
    <source>
        <strain evidence="2 3">ALL</strain>
    </source>
</reference>
<evidence type="ECO:0000313" key="2">
    <source>
        <dbReference type="EMBL" id="TKR67483.1"/>
    </source>
</evidence>
<comment type="caution">
    <text evidence="2">The sequence shown here is derived from an EMBL/GenBank/DDBJ whole genome shotgun (WGS) entry which is preliminary data.</text>
</comment>
<feature type="chain" id="PRO_5020473627" description="Saposin B-type domain-containing protein" evidence="1">
    <location>
        <begin position="20"/>
        <end position="108"/>
    </location>
</feature>
<evidence type="ECO:0000313" key="3">
    <source>
        <dbReference type="Proteomes" id="UP000298663"/>
    </source>
</evidence>
<gene>
    <name evidence="2" type="ORF">L596_023632</name>
</gene>
<dbReference type="EMBL" id="AZBU02000008">
    <property type="protein sequence ID" value="TKR67483.1"/>
    <property type="molecule type" value="Genomic_DNA"/>
</dbReference>